<dbReference type="HOGENOM" id="CLU_053053_7_0_1"/>
<protein>
    <submittedName>
        <fullName evidence="8">AGAMOUS-like 87, putative</fullName>
    </submittedName>
</protein>
<sequence length="155" mass="17902">MGRKKVKHELIPNESVRKATLKKRKAGLLKKLSELTTLCGVTACAIIFSGYNTQPDVWPSPIEAFHVLDKFNNLPAEKQGKYMMDQKVLLRRIMSQMNETLEKQREKNRELEVKLALAETNYDFNSLQRSEELVHLLKEKIKFVMNKIESKGLKG</sequence>
<keyword evidence="6" id="KW-0175">Coiled coil</keyword>
<evidence type="ECO:0000313" key="9">
    <source>
        <dbReference type="Proteomes" id="UP000026915"/>
    </source>
</evidence>
<dbReference type="Pfam" id="PF00319">
    <property type="entry name" value="SRF-TF"/>
    <property type="match status" value="1"/>
</dbReference>
<evidence type="ECO:0000256" key="1">
    <source>
        <dbReference type="ARBA" id="ARBA00004123"/>
    </source>
</evidence>
<dbReference type="InterPro" id="IPR002100">
    <property type="entry name" value="TF_MADSbox"/>
</dbReference>
<dbReference type="OMA" id="GPELWPN"/>
<dbReference type="PRINTS" id="PR00404">
    <property type="entry name" value="MADSDOMAIN"/>
</dbReference>
<keyword evidence="4" id="KW-0804">Transcription</keyword>
<evidence type="ECO:0000313" key="8">
    <source>
        <dbReference type="EMBL" id="EOY06254.1"/>
    </source>
</evidence>
<accession>A0A061EVH0</accession>
<dbReference type="GO" id="GO:0006357">
    <property type="term" value="P:regulation of transcription by RNA polymerase II"/>
    <property type="evidence" value="ECO:0000318"/>
    <property type="project" value="GO_Central"/>
</dbReference>
<keyword evidence="9" id="KW-1185">Reference proteome</keyword>
<dbReference type="GO" id="GO:0046983">
    <property type="term" value="F:protein dimerization activity"/>
    <property type="evidence" value="ECO:0007669"/>
    <property type="project" value="InterPro"/>
</dbReference>
<dbReference type="PROSITE" id="PS50066">
    <property type="entry name" value="MADS_BOX_2"/>
    <property type="match status" value="1"/>
</dbReference>
<dbReference type="eggNOG" id="KOG0014">
    <property type="taxonomic scope" value="Eukaryota"/>
</dbReference>
<dbReference type="Gene3D" id="3.40.1810.10">
    <property type="entry name" value="Transcription factor, MADS-box"/>
    <property type="match status" value="1"/>
</dbReference>
<dbReference type="Proteomes" id="UP000026915">
    <property type="component" value="Chromosome 4"/>
</dbReference>
<dbReference type="InterPro" id="IPR033897">
    <property type="entry name" value="SRF-like_MADS-box"/>
</dbReference>
<evidence type="ECO:0000256" key="5">
    <source>
        <dbReference type="ARBA" id="ARBA00023242"/>
    </source>
</evidence>
<dbReference type="GO" id="GO:0000978">
    <property type="term" value="F:RNA polymerase II cis-regulatory region sequence-specific DNA binding"/>
    <property type="evidence" value="ECO:0000318"/>
    <property type="project" value="GO_Central"/>
</dbReference>
<dbReference type="EMBL" id="CM001882">
    <property type="protein sequence ID" value="EOY06254.1"/>
    <property type="molecule type" value="Genomic_DNA"/>
</dbReference>
<comment type="subcellular location">
    <subcellularLocation>
        <location evidence="1">Nucleus</location>
    </subcellularLocation>
</comment>
<dbReference type="GO" id="GO:0045944">
    <property type="term" value="P:positive regulation of transcription by RNA polymerase II"/>
    <property type="evidence" value="ECO:0007669"/>
    <property type="project" value="InterPro"/>
</dbReference>
<dbReference type="CDD" id="cd00266">
    <property type="entry name" value="MADS_SRF_like"/>
    <property type="match status" value="1"/>
</dbReference>
<gene>
    <name evidence="8" type="ORF">TCM_021050</name>
</gene>
<evidence type="ECO:0000256" key="6">
    <source>
        <dbReference type="SAM" id="Coils"/>
    </source>
</evidence>
<reference evidence="8 9" key="1">
    <citation type="journal article" date="2013" name="Genome Biol.">
        <title>The genome sequence of the most widely cultivated cacao type and its use to identify candidate genes regulating pod color.</title>
        <authorList>
            <person name="Motamayor J.C."/>
            <person name="Mockaitis K."/>
            <person name="Schmutz J."/>
            <person name="Haiminen N."/>
            <person name="Iii D.L."/>
            <person name="Cornejo O."/>
            <person name="Findley S.D."/>
            <person name="Zheng P."/>
            <person name="Utro F."/>
            <person name="Royaert S."/>
            <person name="Saski C."/>
            <person name="Jenkins J."/>
            <person name="Podicheti R."/>
            <person name="Zhao M."/>
            <person name="Scheffler B.E."/>
            <person name="Stack J.C."/>
            <person name="Feltus F.A."/>
            <person name="Mustiga G.M."/>
            <person name="Amores F."/>
            <person name="Phillips W."/>
            <person name="Marelli J.P."/>
            <person name="May G.D."/>
            <person name="Shapiro H."/>
            <person name="Ma J."/>
            <person name="Bustamante C.D."/>
            <person name="Schnell R.J."/>
            <person name="Main D."/>
            <person name="Gilbert D."/>
            <person name="Parida L."/>
            <person name="Kuhn D.N."/>
        </authorList>
    </citation>
    <scope>NUCLEOTIDE SEQUENCE [LARGE SCALE GENOMIC DNA]</scope>
    <source>
        <strain evidence="9">cv. Matina 1-6</strain>
    </source>
</reference>
<evidence type="ECO:0000259" key="7">
    <source>
        <dbReference type="PROSITE" id="PS50066"/>
    </source>
</evidence>
<dbReference type="AlphaFoldDB" id="A0A061EVH0"/>
<evidence type="ECO:0000256" key="2">
    <source>
        <dbReference type="ARBA" id="ARBA00023015"/>
    </source>
</evidence>
<dbReference type="InterPro" id="IPR036879">
    <property type="entry name" value="TF_MADSbox_sf"/>
</dbReference>
<proteinExistence type="predicted"/>
<dbReference type="FunCoup" id="A0A061EVH0">
    <property type="interactions" value="15"/>
</dbReference>
<dbReference type="GO" id="GO:0005634">
    <property type="term" value="C:nucleus"/>
    <property type="evidence" value="ECO:0007669"/>
    <property type="project" value="UniProtKB-SubCell"/>
</dbReference>
<dbReference type="GO" id="GO:0000981">
    <property type="term" value="F:DNA-binding transcription factor activity, RNA polymerase II-specific"/>
    <property type="evidence" value="ECO:0000318"/>
    <property type="project" value="GO_Central"/>
</dbReference>
<evidence type="ECO:0000256" key="3">
    <source>
        <dbReference type="ARBA" id="ARBA00023125"/>
    </source>
</evidence>
<evidence type="ECO:0000256" key="4">
    <source>
        <dbReference type="ARBA" id="ARBA00023163"/>
    </source>
</evidence>
<dbReference type="SUPFAM" id="SSF55455">
    <property type="entry name" value="SRF-like"/>
    <property type="match status" value="1"/>
</dbReference>
<dbReference type="PANTHER" id="PTHR11945">
    <property type="entry name" value="MADS BOX PROTEIN"/>
    <property type="match status" value="1"/>
</dbReference>
<dbReference type="PANTHER" id="PTHR11945:SF505">
    <property type="entry name" value="MADS-BOX DOMAIN-CONTAINING PROTEIN"/>
    <property type="match status" value="1"/>
</dbReference>
<feature type="domain" description="MADS-box" evidence="7">
    <location>
        <begin position="1"/>
        <end position="49"/>
    </location>
</feature>
<dbReference type="SMART" id="SM00432">
    <property type="entry name" value="MADS"/>
    <property type="match status" value="1"/>
</dbReference>
<keyword evidence="5" id="KW-0539">Nucleus</keyword>
<name>A0A061EVH0_THECC</name>
<organism evidence="8 9">
    <name type="scientific">Theobroma cacao</name>
    <name type="common">Cacao</name>
    <name type="synonym">Cocoa</name>
    <dbReference type="NCBI Taxonomy" id="3641"/>
    <lineage>
        <taxon>Eukaryota</taxon>
        <taxon>Viridiplantae</taxon>
        <taxon>Streptophyta</taxon>
        <taxon>Embryophyta</taxon>
        <taxon>Tracheophyta</taxon>
        <taxon>Spermatophyta</taxon>
        <taxon>Magnoliopsida</taxon>
        <taxon>eudicotyledons</taxon>
        <taxon>Gunneridae</taxon>
        <taxon>Pentapetalae</taxon>
        <taxon>rosids</taxon>
        <taxon>malvids</taxon>
        <taxon>Malvales</taxon>
        <taxon>Malvaceae</taxon>
        <taxon>Byttnerioideae</taxon>
        <taxon>Theobroma</taxon>
    </lineage>
</organism>
<keyword evidence="3" id="KW-0238">DNA-binding</keyword>
<dbReference type="Gramene" id="EOY06254">
    <property type="protein sequence ID" value="EOY06254"/>
    <property type="gene ID" value="TCM_021050"/>
</dbReference>
<dbReference type="InParanoid" id="A0A061EVH0"/>
<keyword evidence="2" id="KW-0805">Transcription regulation</keyword>
<feature type="coiled-coil region" evidence="6">
    <location>
        <begin position="94"/>
        <end position="147"/>
    </location>
</feature>